<gene>
    <name evidence="2" type="ORF">HRI_004007100</name>
</gene>
<feature type="compositionally biased region" description="Basic and acidic residues" evidence="1">
    <location>
        <begin position="75"/>
        <end position="89"/>
    </location>
</feature>
<dbReference type="PANTHER" id="PTHR35318">
    <property type="entry name" value="BNAA10G08410D PROTEIN"/>
    <property type="match status" value="1"/>
</dbReference>
<sequence length="129" mass="14520">MKFLQELASCYRPPTSASPSLQEEDEPFHVATPLPSGRCHAKRVNKPGGGGSASRHWRPVLHAITEDGVQFGSEAKNKIAEKRARENKSKGRYYTSKPHRVRHYENSFYSRNDDISESMSVPAFCPTPF</sequence>
<feature type="region of interest" description="Disordered" evidence="1">
    <location>
        <begin position="75"/>
        <end position="97"/>
    </location>
</feature>
<evidence type="ECO:0000256" key="1">
    <source>
        <dbReference type="SAM" id="MobiDB-lite"/>
    </source>
</evidence>
<protein>
    <submittedName>
        <fullName evidence="2">Uncharacterized protein</fullName>
    </submittedName>
</protein>
<evidence type="ECO:0000313" key="3">
    <source>
        <dbReference type="Proteomes" id="UP001165190"/>
    </source>
</evidence>
<dbReference type="AlphaFoldDB" id="A0A9W7IY34"/>
<organism evidence="2 3">
    <name type="scientific">Hibiscus trionum</name>
    <name type="common">Flower of an hour</name>
    <dbReference type="NCBI Taxonomy" id="183268"/>
    <lineage>
        <taxon>Eukaryota</taxon>
        <taxon>Viridiplantae</taxon>
        <taxon>Streptophyta</taxon>
        <taxon>Embryophyta</taxon>
        <taxon>Tracheophyta</taxon>
        <taxon>Spermatophyta</taxon>
        <taxon>Magnoliopsida</taxon>
        <taxon>eudicotyledons</taxon>
        <taxon>Gunneridae</taxon>
        <taxon>Pentapetalae</taxon>
        <taxon>rosids</taxon>
        <taxon>malvids</taxon>
        <taxon>Malvales</taxon>
        <taxon>Malvaceae</taxon>
        <taxon>Malvoideae</taxon>
        <taxon>Hibiscus</taxon>
    </lineage>
</organism>
<dbReference type="EMBL" id="BSYR01000037">
    <property type="protein sequence ID" value="GMJ03379.1"/>
    <property type="molecule type" value="Genomic_DNA"/>
</dbReference>
<reference evidence="2" key="1">
    <citation type="submission" date="2023-05" db="EMBL/GenBank/DDBJ databases">
        <title>Genome and transcriptome analyses reveal genes involved in the formation of fine ridges on petal epidermal cells in Hibiscus trionum.</title>
        <authorList>
            <person name="Koshimizu S."/>
            <person name="Masuda S."/>
            <person name="Ishii T."/>
            <person name="Shirasu K."/>
            <person name="Hoshino A."/>
            <person name="Arita M."/>
        </authorList>
    </citation>
    <scope>NUCLEOTIDE SEQUENCE</scope>
    <source>
        <strain evidence="2">Hamamatsu line</strain>
    </source>
</reference>
<dbReference type="PANTHER" id="PTHR35318:SF2">
    <property type="entry name" value="OS08G0138900 PROTEIN"/>
    <property type="match status" value="1"/>
</dbReference>
<proteinExistence type="predicted"/>
<evidence type="ECO:0000313" key="2">
    <source>
        <dbReference type="EMBL" id="GMJ03379.1"/>
    </source>
</evidence>
<feature type="region of interest" description="Disordered" evidence="1">
    <location>
        <begin position="12"/>
        <end position="56"/>
    </location>
</feature>
<name>A0A9W7IY34_HIBTR</name>
<dbReference type="OrthoDB" id="1917265at2759"/>
<keyword evidence="3" id="KW-1185">Reference proteome</keyword>
<dbReference type="Proteomes" id="UP001165190">
    <property type="component" value="Unassembled WGS sequence"/>
</dbReference>
<comment type="caution">
    <text evidence="2">The sequence shown here is derived from an EMBL/GenBank/DDBJ whole genome shotgun (WGS) entry which is preliminary data.</text>
</comment>
<accession>A0A9W7IY34</accession>